<dbReference type="InterPro" id="IPR036388">
    <property type="entry name" value="WH-like_DNA-bd_sf"/>
</dbReference>
<organism evidence="5 6">
    <name type="scientific">Spirosoma telluris</name>
    <dbReference type="NCBI Taxonomy" id="2183553"/>
    <lineage>
        <taxon>Bacteria</taxon>
        <taxon>Pseudomonadati</taxon>
        <taxon>Bacteroidota</taxon>
        <taxon>Cytophagia</taxon>
        <taxon>Cytophagales</taxon>
        <taxon>Cytophagaceae</taxon>
        <taxon>Spirosoma</taxon>
    </lineage>
</organism>
<dbReference type="EMBL" id="QLII01000001">
    <property type="protein sequence ID" value="RAI77599.1"/>
    <property type="molecule type" value="Genomic_DNA"/>
</dbReference>
<evidence type="ECO:0000256" key="2">
    <source>
        <dbReference type="ARBA" id="ARBA00023125"/>
    </source>
</evidence>
<dbReference type="PROSITE" id="PS50043">
    <property type="entry name" value="HTH_LUXR_2"/>
    <property type="match status" value="1"/>
</dbReference>
<evidence type="ECO:0000256" key="1">
    <source>
        <dbReference type="ARBA" id="ARBA00023015"/>
    </source>
</evidence>
<dbReference type="SUPFAM" id="SSF46894">
    <property type="entry name" value="C-terminal effector domain of the bipartite response regulators"/>
    <property type="match status" value="1"/>
</dbReference>
<keyword evidence="1" id="KW-0805">Transcription regulation</keyword>
<dbReference type="PANTHER" id="PTHR44688:SF16">
    <property type="entry name" value="DNA-BINDING TRANSCRIPTIONAL ACTIVATOR DEVR_DOSR"/>
    <property type="match status" value="1"/>
</dbReference>
<name>A0A327NT15_9BACT</name>
<feature type="domain" description="HTH luxR-type" evidence="4">
    <location>
        <begin position="191"/>
        <end position="256"/>
    </location>
</feature>
<dbReference type="Proteomes" id="UP000249016">
    <property type="component" value="Unassembled WGS sequence"/>
</dbReference>
<dbReference type="Gene3D" id="1.10.10.10">
    <property type="entry name" value="Winged helix-like DNA-binding domain superfamily/Winged helix DNA-binding domain"/>
    <property type="match status" value="1"/>
</dbReference>
<comment type="caution">
    <text evidence="5">The sequence shown here is derived from an EMBL/GenBank/DDBJ whole genome shotgun (WGS) entry which is preliminary data.</text>
</comment>
<evidence type="ECO:0000259" key="4">
    <source>
        <dbReference type="PROSITE" id="PS50043"/>
    </source>
</evidence>
<dbReference type="PANTHER" id="PTHR44688">
    <property type="entry name" value="DNA-BINDING TRANSCRIPTIONAL ACTIVATOR DEVR_DOSR"/>
    <property type="match status" value="1"/>
</dbReference>
<proteinExistence type="predicted"/>
<dbReference type="InterPro" id="IPR000792">
    <property type="entry name" value="Tscrpt_reg_LuxR_C"/>
</dbReference>
<keyword evidence="6" id="KW-1185">Reference proteome</keyword>
<keyword evidence="3" id="KW-0804">Transcription</keyword>
<gene>
    <name evidence="5" type="ORF">HMF3257_31815</name>
</gene>
<keyword evidence="2" id="KW-0238">DNA-binding</keyword>
<dbReference type="PRINTS" id="PR00038">
    <property type="entry name" value="HTHLUXR"/>
</dbReference>
<reference evidence="5 6" key="1">
    <citation type="submission" date="2018-06" db="EMBL/GenBank/DDBJ databases">
        <title>Spirosoma sp. HMF3257 Genome sequencing and assembly.</title>
        <authorList>
            <person name="Kang H."/>
            <person name="Cha I."/>
            <person name="Kim H."/>
            <person name="Kang J."/>
            <person name="Joh K."/>
        </authorList>
    </citation>
    <scope>NUCLEOTIDE SEQUENCE [LARGE SCALE GENOMIC DNA]</scope>
    <source>
        <strain evidence="5 6">HMF3257</strain>
    </source>
</reference>
<dbReference type="Gene3D" id="3.30.450.20">
    <property type="entry name" value="PAS domain"/>
    <property type="match status" value="1"/>
</dbReference>
<dbReference type="OrthoDB" id="1727128at2"/>
<dbReference type="AlphaFoldDB" id="A0A327NT15"/>
<dbReference type="GO" id="GO:0006355">
    <property type="term" value="P:regulation of DNA-templated transcription"/>
    <property type="evidence" value="ECO:0007669"/>
    <property type="project" value="InterPro"/>
</dbReference>
<dbReference type="Pfam" id="PF00196">
    <property type="entry name" value="GerE"/>
    <property type="match status" value="1"/>
</dbReference>
<dbReference type="CDD" id="cd06170">
    <property type="entry name" value="LuxR_C_like"/>
    <property type="match status" value="1"/>
</dbReference>
<evidence type="ECO:0000256" key="3">
    <source>
        <dbReference type="ARBA" id="ARBA00023163"/>
    </source>
</evidence>
<protein>
    <recommendedName>
        <fullName evidence="4">HTH luxR-type domain-containing protein</fullName>
    </recommendedName>
</protein>
<dbReference type="SMART" id="SM00421">
    <property type="entry name" value="HTH_LUXR"/>
    <property type="match status" value="1"/>
</dbReference>
<evidence type="ECO:0000313" key="5">
    <source>
        <dbReference type="EMBL" id="RAI77599.1"/>
    </source>
</evidence>
<accession>A0A327NT15</accession>
<dbReference type="RefSeq" id="WP_111348415.1">
    <property type="nucleotide sequence ID" value="NZ_QLII01000001.1"/>
</dbReference>
<dbReference type="InterPro" id="IPR016032">
    <property type="entry name" value="Sig_transdc_resp-reg_C-effctor"/>
</dbReference>
<dbReference type="GO" id="GO:0003677">
    <property type="term" value="F:DNA binding"/>
    <property type="evidence" value="ECO:0007669"/>
    <property type="project" value="UniProtKB-KW"/>
</dbReference>
<evidence type="ECO:0000313" key="6">
    <source>
        <dbReference type="Proteomes" id="UP000249016"/>
    </source>
</evidence>
<sequence length="258" mass="29643">MSHDDYDFSLIRKIWHSDLLTPNRTEIESLIHANPLLHETLLLQGMALAILDISTFQYVGIWGDLENLLGWSKEDYFKGGVAFYVSKFLPADQLGFTIISQTITDYVGTLSPSELKELRVLYDYKITRKDGRQVRIGQESIILKADAEGRVVYMLALVSDISHLNKEGTQHLCFLSGTEKRLYALDNTTNQCVQLEMLSKREEQIARLLSQNFTSEQIAEQLFISPHTVNTHRQKMIRKMGLNNTTDLLNFLKVYRLI</sequence>